<dbReference type="GO" id="GO:0003677">
    <property type="term" value="F:DNA binding"/>
    <property type="evidence" value="ECO:0007669"/>
    <property type="project" value="UniProtKB-KW"/>
</dbReference>
<dbReference type="AlphaFoldDB" id="D3FDR9"/>
<dbReference type="SMART" id="SM00347">
    <property type="entry name" value="HTH_MARR"/>
    <property type="match status" value="1"/>
</dbReference>
<dbReference type="eggNOG" id="COG1846">
    <property type="taxonomic scope" value="Bacteria"/>
</dbReference>
<sequence length="162" mass="17638">MAEGGVAGPFSSNLCWLLARGYYTLTTEIAAELQAVDLTPRMHEVLAAAAGGDRTQTELVRMIGLDKTTMVVTLDELEAAGLAERRPSRTDRRARVIGVTRAGRRKLVQADEIIHRVHADVLSVLPARDRRVFMASLKTLIGGRLAEPVASAPTVRRRAVRA</sequence>
<dbReference type="PRINTS" id="PR00598">
    <property type="entry name" value="HTHMARR"/>
</dbReference>
<keyword evidence="2" id="KW-0238">DNA-binding</keyword>
<protein>
    <submittedName>
        <fullName evidence="5">Transcriptional regulator, MarR family</fullName>
    </submittedName>
</protein>
<reference evidence="6" key="2">
    <citation type="submission" date="2010-01" db="EMBL/GenBank/DDBJ databases">
        <title>The complete genome of Conexibacter woesei DSM 14684.</title>
        <authorList>
            <consortium name="US DOE Joint Genome Institute (JGI-PGF)"/>
            <person name="Lucas S."/>
            <person name="Copeland A."/>
            <person name="Lapidus A."/>
            <person name="Glavina del Rio T."/>
            <person name="Dalin E."/>
            <person name="Tice H."/>
            <person name="Bruce D."/>
            <person name="Goodwin L."/>
            <person name="Pitluck S."/>
            <person name="Kyrpides N."/>
            <person name="Mavromatis K."/>
            <person name="Ivanova N."/>
            <person name="Mikhailova N."/>
            <person name="Chertkov O."/>
            <person name="Brettin T."/>
            <person name="Detter J.C."/>
            <person name="Han C."/>
            <person name="Larimer F."/>
            <person name="Land M."/>
            <person name="Hauser L."/>
            <person name="Markowitz V."/>
            <person name="Cheng J.-F."/>
            <person name="Hugenholtz P."/>
            <person name="Woyke T."/>
            <person name="Wu D."/>
            <person name="Pukall R."/>
            <person name="Steenblock K."/>
            <person name="Schneider S."/>
            <person name="Klenk H.-P."/>
            <person name="Eisen J.A."/>
        </authorList>
    </citation>
    <scope>NUCLEOTIDE SEQUENCE [LARGE SCALE GENOMIC DNA]</scope>
    <source>
        <strain evidence="6">DSM 14684 / CIP 108061 / JCM 11494 / NBRC 100937 / ID131577</strain>
    </source>
</reference>
<dbReference type="Pfam" id="PF12802">
    <property type="entry name" value="MarR_2"/>
    <property type="match status" value="1"/>
</dbReference>
<dbReference type="HOGENOM" id="CLU_083287_4_2_11"/>
<keyword evidence="6" id="KW-1185">Reference proteome</keyword>
<dbReference type="InterPro" id="IPR000835">
    <property type="entry name" value="HTH_MarR-typ"/>
</dbReference>
<dbReference type="PROSITE" id="PS50995">
    <property type="entry name" value="HTH_MARR_2"/>
    <property type="match status" value="1"/>
</dbReference>
<evidence type="ECO:0000256" key="3">
    <source>
        <dbReference type="ARBA" id="ARBA00023163"/>
    </source>
</evidence>
<dbReference type="SUPFAM" id="SSF46785">
    <property type="entry name" value="Winged helix' DNA-binding domain"/>
    <property type="match status" value="1"/>
</dbReference>
<evidence type="ECO:0000256" key="2">
    <source>
        <dbReference type="ARBA" id="ARBA00023125"/>
    </source>
</evidence>
<dbReference type="KEGG" id="cwo:Cwoe_1214"/>
<keyword evidence="1" id="KW-0805">Transcription regulation</keyword>
<keyword evidence="3" id="KW-0804">Transcription</keyword>
<evidence type="ECO:0000256" key="1">
    <source>
        <dbReference type="ARBA" id="ARBA00023015"/>
    </source>
</evidence>
<dbReference type="Proteomes" id="UP000008229">
    <property type="component" value="Chromosome"/>
</dbReference>
<dbReference type="InterPro" id="IPR036388">
    <property type="entry name" value="WH-like_DNA-bd_sf"/>
</dbReference>
<evidence type="ECO:0000313" key="5">
    <source>
        <dbReference type="EMBL" id="ADB49643.1"/>
    </source>
</evidence>
<organism evidence="5 6">
    <name type="scientific">Conexibacter woesei (strain DSM 14684 / CCUG 47730 / CIP 108061 / JCM 11494 / NBRC 100937 / ID131577)</name>
    <dbReference type="NCBI Taxonomy" id="469383"/>
    <lineage>
        <taxon>Bacteria</taxon>
        <taxon>Bacillati</taxon>
        <taxon>Actinomycetota</taxon>
        <taxon>Thermoleophilia</taxon>
        <taxon>Solirubrobacterales</taxon>
        <taxon>Conexibacteraceae</taxon>
        <taxon>Conexibacter</taxon>
    </lineage>
</organism>
<evidence type="ECO:0000313" key="6">
    <source>
        <dbReference type="Proteomes" id="UP000008229"/>
    </source>
</evidence>
<feature type="domain" description="HTH marR-type" evidence="4">
    <location>
        <begin position="11"/>
        <end position="142"/>
    </location>
</feature>
<dbReference type="EMBL" id="CP001854">
    <property type="protein sequence ID" value="ADB49643.1"/>
    <property type="molecule type" value="Genomic_DNA"/>
</dbReference>
<name>D3FDR9_CONWI</name>
<proteinExistence type="predicted"/>
<dbReference type="PANTHER" id="PTHR42756:SF1">
    <property type="entry name" value="TRANSCRIPTIONAL REPRESSOR OF EMRAB OPERON"/>
    <property type="match status" value="1"/>
</dbReference>
<gene>
    <name evidence="5" type="ordered locus">Cwoe_1214</name>
</gene>
<reference evidence="5 6" key="1">
    <citation type="journal article" date="2010" name="Stand. Genomic Sci.">
        <title>Complete genome sequence of Conexibacter woesei type strain (ID131577).</title>
        <authorList>
            <person name="Pukall R."/>
            <person name="Lapidus A."/>
            <person name="Glavina Del Rio T."/>
            <person name="Copeland A."/>
            <person name="Tice H."/>
            <person name="Cheng J.-F."/>
            <person name="Lucas S."/>
            <person name="Chen F."/>
            <person name="Nolan M."/>
            <person name="Bruce D."/>
            <person name="Goodwin L."/>
            <person name="Pitluck S."/>
            <person name="Mavromatis K."/>
            <person name="Ivanova N."/>
            <person name="Ovchinnikova G."/>
            <person name="Pati A."/>
            <person name="Chen A."/>
            <person name="Palaniappan K."/>
            <person name="Land M."/>
            <person name="Hauser L."/>
            <person name="Chang Y.-J."/>
            <person name="Jeffries C.D."/>
            <person name="Chain P."/>
            <person name="Meincke L."/>
            <person name="Sims D."/>
            <person name="Brettin T."/>
            <person name="Detter J.C."/>
            <person name="Rohde M."/>
            <person name="Goeker M."/>
            <person name="Bristow J."/>
            <person name="Eisen J.A."/>
            <person name="Markowitz V."/>
            <person name="Kyrpides N.C."/>
            <person name="Klenk H.-P."/>
            <person name="Hugenholtz P."/>
        </authorList>
    </citation>
    <scope>NUCLEOTIDE SEQUENCE [LARGE SCALE GENOMIC DNA]</scope>
    <source>
        <strain evidence="6">DSM 14684 / CIP 108061 / JCM 11494 / NBRC 100937 / ID131577</strain>
    </source>
</reference>
<dbReference type="GO" id="GO:0003700">
    <property type="term" value="F:DNA-binding transcription factor activity"/>
    <property type="evidence" value="ECO:0007669"/>
    <property type="project" value="InterPro"/>
</dbReference>
<dbReference type="OrthoDB" id="5148120at2"/>
<dbReference type="PANTHER" id="PTHR42756">
    <property type="entry name" value="TRANSCRIPTIONAL REGULATOR, MARR"/>
    <property type="match status" value="1"/>
</dbReference>
<accession>D3FDR9</accession>
<evidence type="ECO:0000259" key="4">
    <source>
        <dbReference type="PROSITE" id="PS50995"/>
    </source>
</evidence>
<dbReference type="STRING" id="469383.Cwoe_1214"/>
<dbReference type="InterPro" id="IPR036390">
    <property type="entry name" value="WH_DNA-bd_sf"/>
</dbReference>
<dbReference type="Gene3D" id="1.10.10.10">
    <property type="entry name" value="Winged helix-like DNA-binding domain superfamily/Winged helix DNA-binding domain"/>
    <property type="match status" value="1"/>
</dbReference>